<proteinExistence type="inferred from homology"/>
<dbReference type="Pfam" id="PF02397">
    <property type="entry name" value="Bac_transf"/>
    <property type="match status" value="1"/>
</dbReference>
<keyword evidence="3" id="KW-0812">Transmembrane</keyword>
<keyword evidence="3" id="KW-1133">Transmembrane helix</keyword>
<dbReference type="PANTHER" id="PTHR30576:SF0">
    <property type="entry name" value="UNDECAPRENYL-PHOSPHATE N-ACETYLGALACTOSAMINYL 1-PHOSPHATE TRANSFERASE-RELATED"/>
    <property type="match status" value="1"/>
</dbReference>
<keyword evidence="6" id="KW-1185">Reference proteome</keyword>
<dbReference type="GO" id="GO:0016740">
    <property type="term" value="F:transferase activity"/>
    <property type="evidence" value="ECO:0007669"/>
    <property type="project" value="UniProtKB-KW"/>
</dbReference>
<comment type="similarity">
    <text evidence="1">Belongs to the bacterial sugar transferase family.</text>
</comment>
<dbReference type="RefSeq" id="WP_377510818.1">
    <property type="nucleotide sequence ID" value="NZ_JBHSQS010000007.1"/>
</dbReference>
<comment type="caution">
    <text evidence="5">The sequence shown here is derived from an EMBL/GenBank/DDBJ whole genome shotgun (WGS) entry which is preliminary data.</text>
</comment>
<evidence type="ECO:0000313" key="5">
    <source>
        <dbReference type="EMBL" id="MFC5924339.1"/>
    </source>
</evidence>
<evidence type="ECO:0000256" key="1">
    <source>
        <dbReference type="ARBA" id="ARBA00006464"/>
    </source>
</evidence>
<name>A0ABW1H779_9ACTN</name>
<dbReference type="InterPro" id="IPR003362">
    <property type="entry name" value="Bact_transf"/>
</dbReference>
<keyword evidence="5" id="KW-0808">Transferase</keyword>
<sequence length="347" mass="38233">MRETSHTPPVPGVAATPDVDTAIPHQEIPPHRPHVAGPLGGNAGSDPAGRRVRVVVLEPSNVAPVPDRLDDEFDVAVRLAVPARADDVGTVLAQVRPGLLLLKHSLETIDERLMATCMSFGVEIMVLARPVYGLLRAPTMRRFGGLPWIRLRSGAGRPRGEWLKRFFDLGVILLSTVVVVPLILIVAAVVSFTGPPFYLQQRVGAGGRLFRVVKFRTMQVGAESVTGPVLAQPDDARVTRVGRWLRRSRLDELPQLWNVVRGEMSLVGPRPERPEFIADFQRLPHYDLRHLIRPGLTGIAQLTGGYAATVEDKLRCDLLYLNCRSMRVDLALLLLTVVELLRGFPRG</sequence>
<dbReference type="Proteomes" id="UP001596226">
    <property type="component" value="Unassembled WGS sequence"/>
</dbReference>
<dbReference type="EMBL" id="JBHSQS010000007">
    <property type="protein sequence ID" value="MFC5924339.1"/>
    <property type="molecule type" value="Genomic_DNA"/>
</dbReference>
<feature type="transmembrane region" description="Helical" evidence="3">
    <location>
        <begin position="166"/>
        <end position="192"/>
    </location>
</feature>
<reference evidence="6" key="1">
    <citation type="journal article" date="2019" name="Int. J. Syst. Evol. Microbiol.">
        <title>The Global Catalogue of Microorganisms (GCM) 10K type strain sequencing project: providing services to taxonomists for standard genome sequencing and annotation.</title>
        <authorList>
            <consortium name="The Broad Institute Genomics Platform"/>
            <consortium name="The Broad Institute Genome Sequencing Center for Infectious Disease"/>
            <person name="Wu L."/>
            <person name="Ma J."/>
        </authorList>
    </citation>
    <scope>NUCLEOTIDE SEQUENCE [LARGE SCALE GENOMIC DNA]</scope>
    <source>
        <strain evidence="6">CGMCC 4.7144</strain>
    </source>
</reference>
<organism evidence="5 6">
    <name type="scientific">Micromonospora vulcania</name>
    <dbReference type="NCBI Taxonomy" id="1441873"/>
    <lineage>
        <taxon>Bacteria</taxon>
        <taxon>Bacillati</taxon>
        <taxon>Actinomycetota</taxon>
        <taxon>Actinomycetes</taxon>
        <taxon>Micromonosporales</taxon>
        <taxon>Micromonosporaceae</taxon>
        <taxon>Micromonospora</taxon>
    </lineage>
</organism>
<gene>
    <name evidence="5" type="ORF">ACFQGL_13395</name>
</gene>
<evidence type="ECO:0000256" key="3">
    <source>
        <dbReference type="SAM" id="Phobius"/>
    </source>
</evidence>
<feature type="domain" description="Bacterial sugar transferase" evidence="4">
    <location>
        <begin position="164"/>
        <end position="341"/>
    </location>
</feature>
<evidence type="ECO:0000259" key="4">
    <source>
        <dbReference type="Pfam" id="PF02397"/>
    </source>
</evidence>
<feature type="region of interest" description="Disordered" evidence="2">
    <location>
        <begin position="25"/>
        <end position="46"/>
    </location>
</feature>
<evidence type="ECO:0000256" key="2">
    <source>
        <dbReference type="SAM" id="MobiDB-lite"/>
    </source>
</evidence>
<protein>
    <submittedName>
        <fullName evidence="5">Sugar transferase</fullName>
    </submittedName>
</protein>
<keyword evidence="3" id="KW-0472">Membrane</keyword>
<accession>A0ABW1H779</accession>
<dbReference type="PANTHER" id="PTHR30576">
    <property type="entry name" value="COLANIC BIOSYNTHESIS UDP-GLUCOSE LIPID CARRIER TRANSFERASE"/>
    <property type="match status" value="1"/>
</dbReference>
<evidence type="ECO:0000313" key="6">
    <source>
        <dbReference type="Proteomes" id="UP001596226"/>
    </source>
</evidence>